<evidence type="ECO:0000259" key="2">
    <source>
        <dbReference type="Pfam" id="PF04073"/>
    </source>
</evidence>
<reference evidence="3 4" key="1">
    <citation type="journal article" date="2021" name="Pathogens">
        <title>Isolation and Characterization of Kingella bonacorsii sp. nov., A Novel Kingella Species Detected in a Stable Periodontitis Subject.</title>
        <authorList>
            <person name="Antezack A."/>
            <person name="Boxberger M."/>
            <person name="Rolland C."/>
            <person name="Monnet-Corti V."/>
            <person name="La Scola B."/>
        </authorList>
    </citation>
    <scope>NUCLEOTIDE SEQUENCE [LARGE SCALE GENOMIC DNA]</scope>
    <source>
        <strain evidence="3 4">Marseille-Q4569</strain>
    </source>
</reference>
<organism evidence="3 4">
    <name type="scientific">Kingella bonacorsii</name>
    <dbReference type="NCBI Taxonomy" id="2796361"/>
    <lineage>
        <taxon>Bacteria</taxon>
        <taxon>Pseudomonadati</taxon>
        <taxon>Pseudomonadota</taxon>
        <taxon>Betaproteobacteria</taxon>
        <taxon>Neisseriales</taxon>
        <taxon>Neisseriaceae</taxon>
        <taxon>Kingella</taxon>
    </lineage>
</organism>
<comment type="caution">
    <text evidence="3">The sequence shown here is derived from an EMBL/GenBank/DDBJ whole genome shotgun (WGS) entry which is preliminary data.</text>
</comment>
<name>A0ABS1BTI3_9NEIS</name>
<dbReference type="Proteomes" id="UP000614058">
    <property type="component" value="Unassembled WGS sequence"/>
</dbReference>
<evidence type="ECO:0000256" key="1">
    <source>
        <dbReference type="ARBA" id="ARBA00010201"/>
    </source>
</evidence>
<dbReference type="Pfam" id="PF04073">
    <property type="entry name" value="tRNA_edit"/>
    <property type="match status" value="1"/>
</dbReference>
<dbReference type="InterPro" id="IPR036754">
    <property type="entry name" value="YbaK/aa-tRNA-synt-asso_dom_sf"/>
</dbReference>
<gene>
    <name evidence="3" type="ORF">JDW22_08230</name>
</gene>
<proteinExistence type="inferred from homology"/>
<dbReference type="EMBL" id="JAEHNZ010000002">
    <property type="protein sequence ID" value="MBK0396558.1"/>
    <property type="molecule type" value="Genomic_DNA"/>
</dbReference>
<dbReference type="PANTHER" id="PTHR31423">
    <property type="entry name" value="YBAK DOMAIN-CONTAINING PROTEIN"/>
    <property type="match status" value="1"/>
</dbReference>
<dbReference type="SUPFAM" id="SSF55826">
    <property type="entry name" value="YbaK/ProRS associated domain"/>
    <property type="match status" value="1"/>
</dbReference>
<feature type="domain" description="YbaK/aminoacyl-tRNA synthetase-associated" evidence="2">
    <location>
        <begin position="37"/>
        <end position="148"/>
    </location>
</feature>
<dbReference type="Gene3D" id="3.90.960.10">
    <property type="entry name" value="YbaK/aminoacyl-tRNA synthetase-associated domain"/>
    <property type="match status" value="1"/>
</dbReference>
<sequence length="161" mass="17826">MEMPTPDVAYDVLAKLNIAYERLDHAPITSVRDTDIVLPGQQVKNLCLKTKKGKQYFLVILRDEKSADLKRLAEALSVSRLSFVGDEELAALLAVEAGAVTPFGVLFDADNKVQVVIDAEVDETQTVGFHPFINTTTLNIAYADFVRFLEYAGHPPLRVMC</sequence>
<keyword evidence="4" id="KW-1185">Reference proteome</keyword>
<dbReference type="CDD" id="cd04335">
    <property type="entry name" value="PrdX_deacylase"/>
    <property type="match status" value="1"/>
</dbReference>
<dbReference type="InterPro" id="IPR040285">
    <property type="entry name" value="ProX/PRXD1"/>
</dbReference>
<evidence type="ECO:0000313" key="4">
    <source>
        <dbReference type="Proteomes" id="UP000614058"/>
    </source>
</evidence>
<evidence type="ECO:0000313" key="3">
    <source>
        <dbReference type="EMBL" id="MBK0396558.1"/>
    </source>
</evidence>
<dbReference type="PANTHER" id="PTHR31423:SF3">
    <property type="entry name" value="PROLYL-TRNA SYNTHETASE ASSOCIATED DOMAIN-CONTAINING PROTEIN 1-RELATED"/>
    <property type="match status" value="1"/>
</dbReference>
<dbReference type="InterPro" id="IPR007214">
    <property type="entry name" value="YbaK/aa-tRNA-synth-assoc-dom"/>
</dbReference>
<protein>
    <submittedName>
        <fullName evidence="3">Prolyl-tRNA synthetase associated domain-containing protein</fullName>
    </submittedName>
</protein>
<dbReference type="RefSeq" id="WP_200522611.1">
    <property type="nucleotide sequence ID" value="NZ_JAEHNZ010000002.1"/>
</dbReference>
<comment type="similarity">
    <text evidence="1">Belongs to the PRORSD1 family.</text>
</comment>
<accession>A0ABS1BTI3</accession>